<organism evidence="1 2">
    <name type="scientific">Marinobacter halophilus</name>
    <dbReference type="NCBI Taxonomy" id="1323740"/>
    <lineage>
        <taxon>Bacteria</taxon>
        <taxon>Pseudomonadati</taxon>
        <taxon>Pseudomonadota</taxon>
        <taxon>Gammaproteobacteria</taxon>
        <taxon>Pseudomonadales</taxon>
        <taxon>Marinobacteraceae</taxon>
        <taxon>Marinobacter</taxon>
    </lineage>
</organism>
<gene>
    <name evidence="1" type="ORF">C7H08_13285</name>
</gene>
<dbReference type="Proteomes" id="UP000238385">
    <property type="component" value="Unassembled WGS sequence"/>
</dbReference>
<proteinExistence type="predicted"/>
<accession>A0A2T1KBD3</accession>
<evidence type="ECO:0000313" key="2">
    <source>
        <dbReference type="Proteomes" id="UP000238385"/>
    </source>
</evidence>
<dbReference type="AlphaFoldDB" id="A0A2T1KBD3"/>
<dbReference type="PROSITE" id="PS51257">
    <property type="entry name" value="PROKAR_LIPOPROTEIN"/>
    <property type="match status" value="1"/>
</dbReference>
<evidence type="ECO:0000313" key="1">
    <source>
        <dbReference type="EMBL" id="PSF07427.1"/>
    </source>
</evidence>
<comment type="caution">
    <text evidence="1">The sequence shown here is derived from an EMBL/GenBank/DDBJ whole genome shotgun (WGS) entry which is preliminary data.</text>
</comment>
<protein>
    <recommendedName>
        <fullName evidence="3">Toxin CptA</fullName>
    </recommendedName>
</protein>
<reference evidence="1 2" key="1">
    <citation type="submission" date="2018-03" db="EMBL/GenBank/DDBJ databases">
        <title>Marinobacter brunus sp. nov., a marine bacterium of Gamma-proteobacteria isolated from the surface seawater of the South China Sea.</title>
        <authorList>
            <person name="Cheng H."/>
            <person name="Wu Y.-H."/>
            <person name="Xamxidin M."/>
            <person name="Xu X.-W."/>
        </authorList>
    </citation>
    <scope>NUCLEOTIDE SEQUENCE [LARGE SCALE GENOMIC DNA]</scope>
    <source>
        <strain evidence="1 2">JCM 30472</strain>
    </source>
</reference>
<dbReference type="EMBL" id="PXNN01000016">
    <property type="protein sequence ID" value="PSF07427.1"/>
    <property type="molecule type" value="Genomic_DNA"/>
</dbReference>
<sequence>MSSRINLTLLPSGITGCLALMPWLVLGAFAAGAAMESSLLLLAFLPPICLLGWRSFQKHGLLQGPNAVIALRFDHPGVTCQFRDGSELHCRISTSSSLGAAFLVLRLQPEDTRSNGIVVLITGNSGPFRANVPEADFRRLRMWLRIGQPSGTS</sequence>
<name>A0A2T1KBD3_9GAMM</name>
<keyword evidence="2" id="KW-1185">Reference proteome</keyword>
<evidence type="ECO:0008006" key="3">
    <source>
        <dbReference type="Google" id="ProtNLM"/>
    </source>
</evidence>